<organism evidence="4 5">
    <name type="scientific">Cyclotella cryptica</name>
    <dbReference type="NCBI Taxonomy" id="29204"/>
    <lineage>
        <taxon>Eukaryota</taxon>
        <taxon>Sar</taxon>
        <taxon>Stramenopiles</taxon>
        <taxon>Ochrophyta</taxon>
        <taxon>Bacillariophyta</taxon>
        <taxon>Coscinodiscophyceae</taxon>
        <taxon>Thalassiosirophycidae</taxon>
        <taxon>Stephanodiscales</taxon>
        <taxon>Stephanodiscaceae</taxon>
        <taxon>Cyclotella</taxon>
    </lineage>
</organism>
<protein>
    <recommendedName>
        <fullName evidence="6">Nuclear pore protein</fullName>
    </recommendedName>
</protein>
<dbReference type="InterPro" id="IPR056583">
    <property type="entry name" value="EDRF1_TPR"/>
</dbReference>
<evidence type="ECO:0000313" key="4">
    <source>
        <dbReference type="EMBL" id="KAL3788122.1"/>
    </source>
</evidence>
<evidence type="ECO:0000256" key="1">
    <source>
        <dbReference type="SAM" id="MobiDB-lite"/>
    </source>
</evidence>
<evidence type="ECO:0008006" key="6">
    <source>
        <dbReference type="Google" id="ProtNLM"/>
    </source>
</evidence>
<sequence>MSSRSKPSSNKANSNASSNTKLKDEERNLQLTTTAPNAAVKVATMPTLLSSSQSATSSTDAVDFIGPSRAVRHLFSLPYSTDRNVSVALHTVGNGTILLESGDTVDDPPVVFGMNGGTEGDTATSPRPGRRKRPQNWAVETQQLSSEEKEGQSQLTEVWQGEKSLLASLSMLLEEERRLEKSSDAGTVNDGSNNAFSNATTHLNIIEDIPGVSDFQSSKERIVARSKVGNMAKVSSMNNERRVSFVAPNAMVNGSDSIEAKTTKNSDPNDILADKLHPPQHYLRHAVSPPTEPNQYIHWKFKDMNLLVASDAMIYKSPESSGDDKDNSVKEDTKSIVLKVADASDLRAKMEYHQAMVKTGVAIPNSDSKYRKALPPSSYAEALLKEKPDGESGDTSDFNNLDNIKLQTCIIPSFNVGHEWSEFGFSISPSPSNNDFNATTTPAQKNCVEVSEPTASSPRSGSPIPYSSTPCCTVLDTYLDNIMANVPQLALILREHGFIQNIKLLPTKDIPSLLMHPSTLGDGSSYPDSPPEPIFSPEIVEMNAAMLLRFLKTNCTRENATYLLHRSVGDTNLQLFDISSISQLRQRKWIWWLALCSYRFACRLEQLQSNVLSPSDKATRRDYRKRQRSLLHNTLNLLEELADMDGGRHETIGAAVYEHLADTYLWNDEADGDVGTRDPKKPAPIASSFQPYRRVTVDCLNKAHDHLTKAIALLGPLLAKAKDDNSPIELEAISMQMYGMHHKIVNVCLRLADNHLQNYFSSNLVHSLRTAARMLSDATYLLVPLHMFEADRPDGANSYIRSILLQYSWLWEYSGHFARSFAADELWRERGHTCGNDLLSLFREVDSACFNVMKNCFVSDWKPTTVVGVNSHGQVSLKSLTGIVVLPNDFEQIERSVLQKEGCHEAISAAKSIIDQQPQIKRDASLVLVAATICYSHAIDAYQRLTKQRETDVHIPENEAAPPLLFQRLGDACNEIGQILLKASRQVLVTGLPQELSATSSSIEKSHVSAIMLTSAQFWFLQGLEQFVAGKDLRNMALLRCNLCQCCKIRANTNVVLPGSSNGVPNESEQFLQQAVDHLVMAHDAMGHRETDPITWDMVSEELAATLLVLGVRRRQSSLVGASSSSDPLTMKSFRPAPGVENSIVEPMERSCKIYESLGTPRSEQQAAAAHYQLAIYFSKVWTCQRDESRTREKLASAFNHFGIAYHYYSYHSIGNEPTFVCLSLDFSNFYSAVSDREDCLMKALAICLDCRKAFTPESILSMRTKPNAKDWFSQMTTLSTNIQDRVSKLLLALVKIEKNRGDDDKYKHMYREVLSYKIMSTKTNSPSNNMPETFGIYDLLQMVADSLGLKYKGGIGLA</sequence>
<dbReference type="Proteomes" id="UP001516023">
    <property type="component" value="Unassembled WGS sequence"/>
</dbReference>
<gene>
    <name evidence="4" type="ORF">HJC23_005460</name>
</gene>
<feature type="region of interest" description="Disordered" evidence="1">
    <location>
        <begin position="115"/>
        <end position="136"/>
    </location>
</feature>
<name>A0ABD3PK59_9STRA</name>
<dbReference type="Pfam" id="PF23788">
    <property type="entry name" value="EDRF1_N"/>
    <property type="match status" value="1"/>
</dbReference>
<feature type="domain" description="EDRF1 TPR repeats region" evidence="2">
    <location>
        <begin position="966"/>
        <end position="1297"/>
    </location>
</feature>
<dbReference type="PANTHER" id="PTHR15000:SF1">
    <property type="entry name" value="ERYTHROID DIFFERENTIATION-RELATED FACTOR 1"/>
    <property type="match status" value="1"/>
</dbReference>
<evidence type="ECO:0000259" key="3">
    <source>
        <dbReference type="Pfam" id="PF23788"/>
    </source>
</evidence>
<evidence type="ECO:0000313" key="5">
    <source>
        <dbReference type="Proteomes" id="UP001516023"/>
    </source>
</evidence>
<accession>A0ABD3PK59</accession>
<evidence type="ECO:0000259" key="2">
    <source>
        <dbReference type="Pfam" id="PF23723"/>
    </source>
</evidence>
<feature type="region of interest" description="Disordered" evidence="1">
    <location>
        <begin position="1"/>
        <end position="37"/>
    </location>
</feature>
<feature type="domain" description="EDRF1 N-terminal" evidence="3">
    <location>
        <begin position="473"/>
        <end position="674"/>
    </location>
</feature>
<dbReference type="InterPro" id="IPR056582">
    <property type="entry name" value="EDRF1_N"/>
</dbReference>
<keyword evidence="5" id="KW-1185">Reference proteome</keyword>
<dbReference type="PANTHER" id="PTHR15000">
    <property type="entry name" value="ERYTHROID DIFFERENTIATION-RELATED FACTOR 1"/>
    <property type="match status" value="1"/>
</dbReference>
<reference evidence="4 5" key="1">
    <citation type="journal article" date="2020" name="G3 (Bethesda)">
        <title>Improved Reference Genome for Cyclotella cryptica CCMP332, a Model for Cell Wall Morphogenesis, Salinity Adaptation, and Lipid Production in Diatoms (Bacillariophyta).</title>
        <authorList>
            <person name="Roberts W.R."/>
            <person name="Downey K.M."/>
            <person name="Ruck E.C."/>
            <person name="Traller J.C."/>
            <person name="Alverson A.J."/>
        </authorList>
    </citation>
    <scope>NUCLEOTIDE SEQUENCE [LARGE SCALE GENOMIC DNA]</scope>
    <source>
        <strain evidence="4 5">CCMP332</strain>
    </source>
</reference>
<feature type="compositionally biased region" description="Low complexity" evidence="1">
    <location>
        <begin position="1"/>
        <end position="19"/>
    </location>
</feature>
<proteinExistence type="predicted"/>
<dbReference type="Pfam" id="PF23723">
    <property type="entry name" value="TPR_EDRF1"/>
    <property type="match status" value="1"/>
</dbReference>
<comment type="caution">
    <text evidence="4">The sequence shown here is derived from an EMBL/GenBank/DDBJ whole genome shotgun (WGS) entry which is preliminary data.</text>
</comment>
<dbReference type="EMBL" id="JABMIG020000161">
    <property type="protein sequence ID" value="KAL3788122.1"/>
    <property type="molecule type" value="Genomic_DNA"/>
</dbReference>